<keyword evidence="1 4" id="KW-0489">Methyltransferase</keyword>
<dbReference type="PANTHER" id="PTHR43861">
    <property type="entry name" value="TRANS-ACONITATE 2-METHYLTRANSFERASE-RELATED"/>
    <property type="match status" value="1"/>
</dbReference>
<evidence type="ECO:0000256" key="1">
    <source>
        <dbReference type="ARBA" id="ARBA00022603"/>
    </source>
</evidence>
<proteinExistence type="predicted"/>
<organism evidence="4">
    <name type="scientific">Vibrio alginolyticus</name>
    <dbReference type="NCBI Taxonomy" id="663"/>
    <lineage>
        <taxon>Bacteria</taxon>
        <taxon>Pseudomonadati</taxon>
        <taxon>Pseudomonadota</taxon>
        <taxon>Gammaproteobacteria</taxon>
        <taxon>Vibrionales</taxon>
        <taxon>Vibrionaceae</taxon>
        <taxon>Vibrio</taxon>
    </lineage>
</organism>
<dbReference type="InterPro" id="IPR029063">
    <property type="entry name" value="SAM-dependent_MTases_sf"/>
</dbReference>
<gene>
    <name evidence="4" type="primary">ubiE_2</name>
    <name evidence="4" type="ORF">K05K4_20640</name>
</gene>
<dbReference type="CDD" id="cd02440">
    <property type="entry name" value="AdoMet_MTases"/>
    <property type="match status" value="1"/>
</dbReference>
<dbReference type="EC" id="2.1.1.163" evidence="4"/>
<accession>A0A1W6V186</accession>
<dbReference type="PANTHER" id="PTHR43861:SF1">
    <property type="entry name" value="TRANS-ACONITATE 2-METHYLTRANSFERASE"/>
    <property type="match status" value="1"/>
</dbReference>
<dbReference type="RefSeq" id="WP_086046926.1">
    <property type="nucleotide sequence ID" value="NZ_CP017889.1"/>
</dbReference>
<evidence type="ECO:0000313" key="4">
    <source>
        <dbReference type="EMBL" id="ARP18894.1"/>
    </source>
</evidence>
<sequence>MKTQDLTEFGSGIEYDAQYDQHYHHDIAFITRLIEETNARSVLDVCCGSGIVTIPVSEQLNEAIGIDISEGMLKHAKDKAKSRSNLRFLHLDATQFSLGKKFDLAIMTGNAFQAFLSDEMLAGALSSISRHLEKGGRFVFDTRLPTPENLELDNEMALWQTYVSPTYGEVNYLGMKAEYDLQTSIMYLKKERHFEGGTIEYSSIDLKYRPLEDIEVFLEQAGFRIIEKYQSWSAQAFEANANSLVCVAKKI</sequence>
<dbReference type="InterPro" id="IPR041698">
    <property type="entry name" value="Methyltransf_25"/>
</dbReference>
<dbReference type="Pfam" id="PF13649">
    <property type="entry name" value="Methyltransf_25"/>
    <property type="match status" value="1"/>
</dbReference>
<dbReference type="EMBL" id="CP017902">
    <property type="protein sequence ID" value="ARP18894.1"/>
    <property type="molecule type" value="Genomic_DNA"/>
</dbReference>
<name>A0A1W6V186_VIBAL</name>
<dbReference type="Gene3D" id="3.40.50.150">
    <property type="entry name" value="Vaccinia Virus protein VP39"/>
    <property type="match status" value="1"/>
</dbReference>
<dbReference type="SUPFAM" id="SSF53335">
    <property type="entry name" value="S-adenosyl-L-methionine-dependent methyltransferases"/>
    <property type="match status" value="1"/>
</dbReference>
<dbReference type="GO" id="GO:0032259">
    <property type="term" value="P:methylation"/>
    <property type="evidence" value="ECO:0007669"/>
    <property type="project" value="UniProtKB-KW"/>
</dbReference>
<reference evidence="4" key="1">
    <citation type="submission" date="2016-10" db="EMBL/GenBank/DDBJ databases">
        <title>The High Quality Genome of Vibrio alginolyticus K01M1.</title>
        <authorList>
            <person name="Wendling C."/>
            <person name="Chibani C.M."/>
            <person name="Hertel R."/>
            <person name="Sproer C."/>
            <person name="Bunk B."/>
            <person name="Overmann J."/>
            <person name="Roth O."/>
            <person name="Liesegang H."/>
        </authorList>
    </citation>
    <scope>NUCLEOTIDE SEQUENCE</scope>
    <source>
        <strain evidence="4">K05K4</strain>
    </source>
</reference>
<dbReference type="AlphaFoldDB" id="A0A1W6V186"/>
<dbReference type="Gene3D" id="2.20.25.110">
    <property type="entry name" value="S-adenosyl-L-methionine-dependent methyltransferases"/>
    <property type="match status" value="1"/>
</dbReference>
<evidence type="ECO:0000256" key="2">
    <source>
        <dbReference type="ARBA" id="ARBA00022679"/>
    </source>
</evidence>
<protein>
    <submittedName>
        <fullName evidence="4">Demethylmenaquinone methyltransferase</fullName>
        <ecNumber evidence="4">2.1.1.163</ecNumber>
    </submittedName>
</protein>
<keyword evidence="2 4" id="KW-0808">Transferase</keyword>
<evidence type="ECO:0000259" key="3">
    <source>
        <dbReference type="Pfam" id="PF13649"/>
    </source>
</evidence>
<feature type="domain" description="Methyltransferase" evidence="3">
    <location>
        <begin position="42"/>
        <end position="136"/>
    </location>
</feature>
<dbReference type="GO" id="GO:0043770">
    <property type="term" value="F:demethylmenaquinone methyltransferase activity"/>
    <property type="evidence" value="ECO:0007669"/>
    <property type="project" value="UniProtKB-EC"/>
</dbReference>